<dbReference type="Proteomes" id="UP000828390">
    <property type="component" value="Unassembled WGS sequence"/>
</dbReference>
<gene>
    <name evidence="2" type="ORF">DPMN_165536</name>
</gene>
<sequence>MTCIISILPSIIASSFMKKYEELTKLSQDPEECDRLTDRRTQSENQKSPPVKPVGDNNTVLGKGRKERISFSLRHMNRDF</sequence>
<protein>
    <submittedName>
        <fullName evidence="2">Uncharacterized protein</fullName>
    </submittedName>
</protein>
<proteinExistence type="predicted"/>
<dbReference type="EMBL" id="JAIWYP010000008">
    <property type="protein sequence ID" value="KAH3787412.1"/>
    <property type="molecule type" value="Genomic_DNA"/>
</dbReference>
<reference evidence="2" key="2">
    <citation type="submission" date="2020-11" db="EMBL/GenBank/DDBJ databases">
        <authorList>
            <person name="McCartney M.A."/>
            <person name="Auch B."/>
            <person name="Kono T."/>
            <person name="Mallez S."/>
            <person name="Becker A."/>
            <person name="Gohl D.M."/>
            <person name="Silverstein K.A.T."/>
            <person name="Koren S."/>
            <person name="Bechman K.B."/>
            <person name="Herman A."/>
            <person name="Abrahante J.E."/>
            <person name="Garbe J."/>
        </authorList>
    </citation>
    <scope>NUCLEOTIDE SEQUENCE</scope>
    <source>
        <strain evidence="2">Duluth1</strain>
        <tissue evidence="2">Whole animal</tissue>
    </source>
</reference>
<feature type="region of interest" description="Disordered" evidence="1">
    <location>
        <begin position="27"/>
        <end position="68"/>
    </location>
</feature>
<comment type="caution">
    <text evidence="2">The sequence shown here is derived from an EMBL/GenBank/DDBJ whole genome shotgun (WGS) entry which is preliminary data.</text>
</comment>
<dbReference type="AlphaFoldDB" id="A0A9D4F0U0"/>
<keyword evidence="3" id="KW-1185">Reference proteome</keyword>
<feature type="compositionally biased region" description="Basic and acidic residues" evidence="1">
    <location>
        <begin position="33"/>
        <end position="42"/>
    </location>
</feature>
<name>A0A9D4F0U0_DREPO</name>
<organism evidence="2 3">
    <name type="scientific">Dreissena polymorpha</name>
    <name type="common">Zebra mussel</name>
    <name type="synonym">Mytilus polymorpha</name>
    <dbReference type="NCBI Taxonomy" id="45954"/>
    <lineage>
        <taxon>Eukaryota</taxon>
        <taxon>Metazoa</taxon>
        <taxon>Spiralia</taxon>
        <taxon>Lophotrochozoa</taxon>
        <taxon>Mollusca</taxon>
        <taxon>Bivalvia</taxon>
        <taxon>Autobranchia</taxon>
        <taxon>Heteroconchia</taxon>
        <taxon>Euheterodonta</taxon>
        <taxon>Imparidentia</taxon>
        <taxon>Neoheterodontei</taxon>
        <taxon>Myida</taxon>
        <taxon>Dreissenoidea</taxon>
        <taxon>Dreissenidae</taxon>
        <taxon>Dreissena</taxon>
    </lineage>
</organism>
<evidence type="ECO:0000256" key="1">
    <source>
        <dbReference type="SAM" id="MobiDB-lite"/>
    </source>
</evidence>
<evidence type="ECO:0000313" key="2">
    <source>
        <dbReference type="EMBL" id="KAH3787412.1"/>
    </source>
</evidence>
<evidence type="ECO:0000313" key="3">
    <source>
        <dbReference type="Proteomes" id="UP000828390"/>
    </source>
</evidence>
<accession>A0A9D4F0U0</accession>
<reference evidence="2" key="1">
    <citation type="journal article" date="2019" name="bioRxiv">
        <title>The Genome of the Zebra Mussel, Dreissena polymorpha: A Resource for Invasive Species Research.</title>
        <authorList>
            <person name="McCartney M.A."/>
            <person name="Auch B."/>
            <person name="Kono T."/>
            <person name="Mallez S."/>
            <person name="Zhang Y."/>
            <person name="Obille A."/>
            <person name="Becker A."/>
            <person name="Abrahante J.E."/>
            <person name="Garbe J."/>
            <person name="Badalamenti J.P."/>
            <person name="Herman A."/>
            <person name="Mangelson H."/>
            <person name="Liachko I."/>
            <person name="Sullivan S."/>
            <person name="Sone E.D."/>
            <person name="Koren S."/>
            <person name="Silverstein K.A.T."/>
            <person name="Beckman K.B."/>
            <person name="Gohl D.M."/>
        </authorList>
    </citation>
    <scope>NUCLEOTIDE SEQUENCE</scope>
    <source>
        <strain evidence="2">Duluth1</strain>
        <tissue evidence="2">Whole animal</tissue>
    </source>
</reference>